<accession>A0ABS4A976</accession>
<dbReference type="Proteomes" id="UP000669317">
    <property type="component" value="Unassembled WGS sequence"/>
</dbReference>
<protein>
    <recommendedName>
        <fullName evidence="3">Bacteriocin</fullName>
    </recommendedName>
</protein>
<gene>
    <name evidence="1" type="ORF">JWS04_35305</name>
</gene>
<name>A0ABS4A976_9BRAD</name>
<evidence type="ECO:0000313" key="2">
    <source>
        <dbReference type="Proteomes" id="UP000669317"/>
    </source>
</evidence>
<evidence type="ECO:0008006" key="3">
    <source>
        <dbReference type="Google" id="ProtNLM"/>
    </source>
</evidence>
<evidence type="ECO:0000313" key="1">
    <source>
        <dbReference type="EMBL" id="MBP0116234.1"/>
    </source>
</evidence>
<reference evidence="1 2" key="1">
    <citation type="submission" date="2021-03" db="EMBL/GenBank/DDBJ databases">
        <title>Genome Sequence of Bradyrhizobium vignae strain ISRA400.</title>
        <authorList>
            <person name="Tisa L.S."/>
            <person name="Svistoonoff S."/>
            <person name="Hocher V."/>
            <person name="Fall S."/>
            <person name="Zaiya A."/>
            <person name="Naing D."/>
            <person name="Niang N."/>
            <person name="Diouf A."/>
            <person name="Dasylva M.C."/>
            <person name="Toure O."/>
            <person name="Gueye M."/>
            <person name="Gully D."/>
            <person name="Tisseyre P."/>
            <person name="Simpson S."/>
            <person name="Morris K."/>
            <person name="Thomas W.K."/>
        </authorList>
    </citation>
    <scope>NUCLEOTIDE SEQUENCE [LARGE SCALE GENOMIC DNA]</scope>
    <source>
        <strain evidence="1 2">ISRA400</strain>
    </source>
</reference>
<comment type="caution">
    <text evidence="1">The sequence shown here is derived from an EMBL/GenBank/DDBJ whole genome shotgun (WGS) entry which is preliminary data.</text>
</comment>
<dbReference type="EMBL" id="JAGIKT010000121">
    <property type="protein sequence ID" value="MBP0116234.1"/>
    <property type="molecule type" value="Genomic_DNA"/>
</dbReference>
<keyword evidence="2" id="KW-1185">Reference proteome</keyword>
<proteinExistence type="predicted"/>
<organism evidence="1 2">
    <name type="scientific">Bradyrhizobium vignae</name>
    <dbReference type="NCBI Taxonomy" id="1549949"/>
    <lineage>
        <taxon>Bacteria</taxon>
        <taxon>Pseudomonadati</taxon>
        <taxon>Pseudomonadota</taxon>
        <taxon>Alphaproteobacteria</taxon>
        <taxon>Hyphomicrobiales</taxon>
        <taxon>Nitrobacteraceae</taxon>
        <taxon>Bradyrhizobium</taxon>
    </lineage>
</organism>
<sequence>MFRHLHRKETNMLEMTNLAHPIELSDEELDLVAAGTGGCGCHDGSLIRTGDINVLSGNQVQVGLLSKQSQSQIFVG</sequence>